<feature type="compositionally biased region" description="Basic and acidic residues" evidence="1">
    <location>
        <begin position="14"/>
        <end position="23"/>
    </location>
</feature>
<feature type="region of interest" description="Disordered" evidence="1">
    <location>
        <begin position="1"/>
        <end position="171"/>
    </location>
</feature>
<dbReference type="EMBL" id="AMZH03000319">
    <property type="protein sequence ID" value="RRT84367.1"/>
    <property type="molecule type" value="Genomic_DNA"/>
</dbReference>
<comment type="caution">
    <text evidence="2">The sequence shown here is derived from an EMBL/GenBank/DDBJ whole genome shotgun (WGS) entry which is preliminary data.</text>
</comment>
<accession>A0A427B7E2</accession>
<feature type="compositionally biased region" description="Polar residues" evidence="1">
    <location>
        <begin position="131"/>
        <end position="143"/>
    </location>
</feature>
<gene>
    <name evidence="2" type="ORF">B296_00014844</name>
</gene>
<evidence type="ECO:0000313" key="3">
    <source>
        <dbReference type="Proteomes" id="UP000287651"/>
    </source>
</evidence>
<feature type="compositionally biased region" description="Low complexity" evidence="1">
    <location>
        <begin position="29"/>
        <end position="38"/>
    </location>
</feature>
<dbReference type="Proteomes" id="UP000287651">
    <property type="component" value="Unassembled WGS sequence"/>
</dbReference>
<evidence type="ECO:0000256" key="1">
    <source>
        <dbReference type="SAM" id="MobiDB-lite"/>
    </source>
</evidence>
<name>A0A427B7E2_ENSVE</name>
<feature type="compositionally biased region" description="Basic residues" evidence="1">
    <location>
        <begin position="72"/>
        <end position="86"/>
    </location>
</feature>
<organism evidence="2 3">
    <name type="scientific">Ensete ventricosum</name>
    <name type="common">Abyssinian banana</name>
    <name type="synonym">Musa ensete</name>
    <dbReference type="NCBI Taxonomy" id="4639"/>
    <lineage>
        <taxon>Eukaryota</taxon>
        <taxon>Viridiplantae</taxon>
        <taxon>Streptophyta</taxon>
        <taxon>Embryophyta</taxon>
        <taxon>Tracheophyta</taxon>
        <taxon>Spermatophyta</taxon>
        <taxon>Magnoliopsida</taxon>
        <taxon>Liliopsida</taxon>
        <taxon>Zingiberales</taxon>
        <taxon>Musaceae</taxon>
        <taxon>Ensete</taxon>
    </lineage>
</organism>
<protein>
    <submittedName>
        <fullName evidence="2">Uncharacterized protein</fullName>
    </submittedName>
</protein>
<sequence>MKKKPSPRFHLERRKGVMAERARMQRVASVPSSNSSPVRHSIMLSRQSDLMGIQPKASSSPAPPPLPPSAIVRKKTKTTTRARRGSKSPTWAMIPSFTVNRDLPDHSGHNPSTAYRIPPDGARTHPLLRSAQRSVSSCPSTSNSLLRPTSTAASSSSPLCSSSSLPADTTR</sequence>
<dbReference type="AlphaFoldDB" id="A0A427B7E2"/>
<proteinExistence type="predicted"/>
<evidence type="ECO:0000313" key="2">
    <source>
        <dbReference type="EMBL" id="RRT84367.1"/>
    </source>
</evidence>
<reference evidence="2 3" key="1">
    <citation type="journal article" date="2014" name="Agronomy (Basel)">
        <title>A Draft Genome Sequence for Ensete ventricosum, the Drought-Tolerant Tree Against Hunger.</title>
        <authorList>
            <person name="Harrison J."/>
            <person name="Moore K.A."/>
            <person name="Paszkiewicz K."/>
            <person name="Jones T."/>
            <person name="Grant M."/>
            <person name="Ambacheew D."/>
            <person name="Muzemil S."/>
            <person name="Studholme D.J."/>
        </authorList>
    </citation>
    <scope>NUCLEOTIDE SEQUENCE [LARGE SCALE GENOMIC DNA]</scope>
</reference>
<feature type="compositionally biased region" description="Low complexity" evidence="1">
    <location>
        <begin position="144"/>
        <end position="171"/>
    </location>
</feature>
<feature type="compositionally biased region" description="Basic residues" evidence="1">
    <location>
        <begin position="1"/>
        <end position="13"/>
    </location>
</feature>